<feature type="domain" description="Carbohydrate kinase FGGY N-terminal" evidence="5">
    <location>
        <begin position="3"/>
        <end position="247"/>
    </location>
</feature>
<evidence type="ECO:0000259" key="6">
    <source>
        <dbReference type="Pfam" id="PF02782"/>
    </source>
</evidence>
<dbReference type="CDD" id="cd07770">
    <property type="entry name" value="ASKHA_NBD_FGGY_GntK"/>
    <property type="match status" value="1"/>
</dbReference>
<dbReference type="PIRSF" id="PIRSF000538">
    <property type="entry name" value="GlpK"/>
    <property type="match status" value="1"/>
</dbReference>
<dbReference type="RefSeq" id="WP_161002925.1">
    <property type="nucleotide sequence ID" value="NZ_WEZQ01000002.1"/>
</dbReference>
<dbReference type="PROSITE" id="PS00445">
    <property type="entry name" value="FGGY_KINASES_2"/>
    <property type="match status" value="1"/>
</dbReference>
<dbReference type="InterPro" id="IPR050406">
    <property type="entry name" value="FGGY_Carb_Kinase"/>
</dbReference>
<dbReference type="Gene3D" id="3.30.420.40">
    <property type="match status" value="2"/>
</dbReference>
<dbReference type="InterPro" id="IPR000577">
    <property type="entry name" value="Carb_kinase_FGGY"/>
</dbReference>
<evidence type="ECO:0000259" key="5">
    <source>
        <dbReference type="Pfam" id="PF00370"/>
    </source>
</evidence>
<accession>A0A6N9I0I3</accession>
<dbReference type="OrthoDB" id="9805576at2"/>
<dbReference type="InterPro" id="IPR018483">
    <property type="entry name" value="Carb_kinase_FGGY_CS"/>
</dbReference>
<dbReference type="NCBIfam" id="TIGR01314">
    <property type="entry name" value="gntK_FGGY"/>
    <property type="match status" value="1"/>
</dbReference>
<dbReference type="AlphaFoldDB" id="A0A6N9I0I3"/>
<keyword evidence="3 4" id="KW-0418">Kinase</keyword>
<evidence type="ECO:0000256" key="2">
    <source>
        <dbReference type="ARBA" id="ARBA00022679"/>
    </source>
</evidence>
<name>A0A6N9I0I3_9LACO</name>
<comment type="similarity">
    <text evidence="1 4">Belongs to the FGGY kinase family.</text>
</comment>
<feature type="domain" description="Carbohydrate kinase FGGY C-terminal" evidence="6">
    <location>
        <begin position="257"/>
        <end position="450"/>
    </location>
</feature>
<dbReference type="GO" id="GO:0046316">
    <property type="term" value="F:gluconokinase activity"/>
    <property type="evidence" value="ECO:0007669"/>
    <property type="project" value="UniProtKB-EC"/>
</dbReference>
<dbReference type="Proteomes" id="UP000449209">
    <property type="component" value="Unassembled WGS sequence"/>
</dbReference>
<keyword evidence="2 4" id="KW-0808">Transferase</keyword>
<evidence type="ECO:0000256" key="1">
    <source>
        <dbReference type="ARBA" id="ARBA00009156"/>
    </source>
</evidence>
<gene>
    <name evidence="7" type="primary">gntK</name>
    <name evidence="7" type="ORF">GB993_02275</name>
</gene>
<evidence type="ECO:0000313" key="7">
    <source>
        <dbReference type="EMBL" id="MYV16349.1"/>
    </source>
</evidence>
<dbReference type="GO" id="GO:0019521">
    <property type="term" value="P:D-gluconate metabolic process"/>
    <property type="evidence" value="ECO:0007669"/>
    <property type="project" value="InterPro"/>
</dbReference>
<evidence type="ECO:0000256" key="4">
    <source>
        <dbReference type="RuleBase" id="RU003733"/>
    </source>
</evidence>
<proteinExistence type="inferred from homology"/>
<dbReference type="PANTHER" id="PTHR43095">
    <property type="entry name" value="SUGAR KINASE"/>
    <property type="match status" value="1"/>
</dbReference>
<dbReference type="InterPro" id="IPR018485">
    <property type="entry name" value="FGGY_C"/>
</dbReference>
<protein>
    <submittedName>
        <fullName evidence="7">Gluconokinase</fullName>
        <ecNumber evidence="7">2.7.1.12</ecNumber>
    </submittedName>
</protein>
<sequence>MDYMVGMDIGTTSTKAVLYDLDGNVLAYTNKLYPLYRDATGMAEEDPEEILEAVVNGLQEILRKADLKNGKLHGVSFSSANQSLIALDKNHKPLTRVITWADTRATKYADQLKADGTGKTLYEHTGTPIHPMSLLCKLLWLKNDHADIYKKAAYYCGIKEYIFYRLLNVWQMDISVASGTGIFNIFDLDWDKDALALTGVTTDQLPKIVDGYAQSTGMRDEYAKVIGYPKDVPFIQGAFDGALSNLGVNAIDEGVVAVTIGTSGAVRVVTDHPVIDPKGRVFCYALTKDLWVVGGPVNNGGVVFRWARDNLFDAEKSTAALLQEDSYDLLTEIAKRVPAGSDGLLFHPFLGGERAPIWDADARGSFFGLTQMHTRAHMIRAVLEGIVYNLYTVLLALEEVVGEPKSIMATGGFARSELWRQMLSDIFEQPVTIPESFESSCLGAAVIGMKSLGLIDNLSDVKKFVGETNTYQPNPENFDVYRELVPIYIRLSRQLQTEYTNIANFQKKHAQHGETQE</sequence>
<dbReference type="InterPro" id="IPR006002">
    <property type="entry name" value="Gluconate_kinase"/>
</dbReference>
<evidence type="ECO:0000313" key="8">
    <source>
        <dbReference type="Proteomes" id="UP000449209"/>
    </source>
</evidence>
<dbReference type="PANTHER" id="PTHR43095:SF2">
    <property type="entry name" value="GLUCONOKINASE"/>
    <property type="match status" value="1"/>
</dbReference>
<dbReference type="EC" id="2.7.1.12" evidence="7"/>
<dbReference type="Pfam" id="PF02782">
    <property type="entry name" value="FGGY_C"/>
    <property type="match status" value="1"/>
</dbReference>
<dbReference type="SUPFAM" id="SSF53067">
    <property type="entry name" value="Actin-like ATPase domain"/>
    <property type="match status" value="2"/>
</dbReference>
<reference evidence="7 8" key="1">
    <citation type="journal article" date="2019" name="Appl. Environ. Microbiol.">
        <title>Genetic determinants of hydroxycinnamic acid metabolism in heterofermentative lactobacilli.</title>
        <authorList>
            <person name="Gaur G."/>
            <person name="Oh J.H."/>
            <person name="Filannino P."/>
            <person name="Gobbetti M."/>
            <person name="van Pijkeren J.P."/>
            <person name="Ganzle M.G."/>
        </authorList>
    </citation>
    <scope>NUCLEOTIDE SEQUENCE [LARGE SCALE GENOMIC DNA]</scope>
    <source>
        <strain evidence="7 8">C5</strain>
    </source>
</reference>
<evidence type="ECO:0000256" key="3">
    <source>
        <dbReference type="ARBA" id="ARBA00022777"/>
    </source>
</evidence>
<organism evidence="7 8">
    <name type="scientific">Furfurilactobacillus milii</name>
    <dbReference type="NCBI Taxonomy" id="2888272"/>
    <lineage>
        <taxon>Bacteria</taxon>
        <taxon>Bacillati</taxon>
        <taxon>Bacillota</taxon>
        <taxon>Bacilli</taxon>
        <taxon>Lactobacillales</taxon>
        <taxon>Lactobacillaceae</taxon>
        <taxon>Furfurilactobacillus</taxon>
    </lineage>
</organism>
<dbReference type="EMBL" id="WEZQ01000002">
    <property type="protein sequence ID" value="MYV16349.1"/>
    <property type="molecule type" value="Genomic_DNA"/>
</dbReference>
<dbReference type="InterPro" id="IPR018484">
    <property type="entry name" value="FGGY_N"/>
</dbReference>
<dbReference type="Pfam" id="PF00370">
    <property type="entry name" value="FGGY_N"/>
    <property type="match status" value="1"/>
</dbReference>
<comment type="caution">
    <text evidence="7">The sequence shown here is derived from an EMBL/GenBank/DDBJ whole genome shotgun (WGS) entry which is preliminary data.</text>
</comment>
<dbReference type="InterPro" id="IPR043129">
    <property type="entry name" value="ATPase_NBD"/>
</dbReference>